<evidence type="ECO:0000256" key="4">
    <source>
        <dbReference type="ARBA" id="ARBA00022982"/>
    </source>
</evidence>
<dbReference type="Proteomes" id="UP000444185">
    <property type="component" value="Unassembled WGS sequence"/>
</dbReference>
<keyword evidence="3 6" id="KW-0479">Metal-binding</keyword>
<dbReference type="GO" id="GO:0020037">
    <property type="term" value="F:heme binding"/>
    <property type="evidence" value="ECO:0007669"/>
    <property type="project" value="InterPro"/>
</dbReference>
<evidence type="ECO:0000313" key="9">
    <source>
        <dbReference type="Proteomes" id="UP000444185"/>
    </source>
</evidence>
<name>A0A844XZK5_9SPHN</name>
<dbReference type="RefSeq" id="WP_160606914.1">
    <property type="nucleotide sequence ID" value="NZ_WTYF01000004.1"/>
</dbReference>
<organism evidence="8 9">
    <name type="scientific">Qipengyuania gaetbuli</name>
    <dbReference type="NCBI Taxonomy" id="266952"/>
    <lineage>
        <taxon>Bacteria</taxon>
        <taxon>Pseudomonadati</taxon>
        <taxon>Pseudomonadota</taxon>
        <taxon>Alphaproteobacteria</taxon>
        <taxon>Sphingomonadales</taxon>
        <taxon>Erythrobacteraceae</taxon>
        <taxon>Qipengyuania</taxon>
    </lineage>
</organism>
<dbReference type="InterPro" id="IPR009056">
    <property type="entry name" value="Cyt_c-like_dom"/>
</dbReference>
<dbReference type="OrthoDB" id="9773456at2"/>
<dbReference type="Gene3D" id="1.10.760.10">
    <property type="entry name" value="Cytochrome c-like domain"/>
    <property type="match status" value="2"/>
</dbReference>
<dbReference type="PANTHER" id="PTHR37823:SF4">
    <property type="entry name" value="MENAQUINOL-CYTOCHROME C REDUCTASE CYTOCHROME B_C SUBUNIT"/>
    <property type="match status" value="1"/>
</dbReference>
<evidence type="ECO:0000256" key="2">
    <source>
        <dbReference type="ARBA" id="ARBA00022617"/>
    </source>
</evidence>
<dbReference type="InterPro" id="IPR036909">
    <property type="entry name" value="Cyt_c-like_dom_sf"/>
</dbReference>
<dbReference type="Pfam" id="PF00034">
    <property type="entry name" value="Cytochrom_C"/>
    <property type="match status" value="1"/>
</dbReference>
<feature type="domain" description="Cytochrome c" evidence="7">
    <location>
        <begin position="35"/>
        <end position="127"/>
    </location>
</feature>
<keyword evidence="4" id="KW-0249">Electron transport</keyword>
<reference evidence="8 9" key="1">
    <citation type="submission" date="2019-12" db="EMBL/GenBank/DDBJ databases">
        <title>Genomic-based taxomic classification of the family Erythrobacteraceae.</title>
        <authorList>
            <person name="Xu L."/>
        </authorList>
    </citation>
    <scope>NUCLEOTIDE SEQUENCE [LARGE SCALE GENOMIC DNA]</scope>
    <source>
        <strain evidence="8 9">DSM 16225</strain>
    </source>
</reference>
<evidence type="ECO:0000259" key="7">
    <source>
        <dbReference type="PROSITE" id="PS51007"/>
    </source>
</evidence>
<dbReference type="PANTHER" id="PTHR37823">
    <property type="entry name" value="CYTOCHROME C-553-LIKE"/>
    <property type="match status" value="1"/>
</dbReference>
<keyword evidence="2 6" id="KW-0349">Heme</keyword>
<proteinExistence type="predicted"/>
<evidence type="ECO:0000313" key="8">
    <source>
        <dbReference type="EMBL" id="MXO50338.1"/>
    </source>
</evidence>
<evidence type="ECO:0000256" key="5">
    <source>
        <dbReference type="ARBA" id="ARBA00023004"/>
    </source>
</evidence>
<dbReference type="AlphaFoldDB" id="A0A844XZK5"/>
<dbReference type="SUPFAM" id="SSF46626">
    <property type="entry name" value="Cytochrome c"/>
    <property type="match status" value="2"/>
</dbReference>
<dbReference type="InterPro" id="IPR051811">
    <property type="entry name" value="Cytochrome_c550/c551-like"/>
</dbReference>
<accession>A0A844XZK5</accession>
<evidence type="ECO:0000256" key="6">
    <source>
        <dbReference type="PROSITE-ProRule" id="PRU00433"/>
    </source>
</evidence>
<evidence type="ECO:0000256" key="3">
    <source>
        <dbReference type="ARBA" id="ARBA00022723"/>
    </source>
</evidence>
<feature type="domain" description="Cytochrome c" evidence="7">
    <location>
        <begin position="171"/>
        <end position="264"/>
    </location>
</feature>
<comment type="caution">
    <text evidence="8">The sequence shown here is derived from an EMBL/GenBank/DDBJ whole genome shotgun (WGS) entry which is preliminary data.</text>
</comment>
<gene>
    <name evidence="8" type="ORF">GRI42_03355</name>
</gene>
<dbReference type="GO" id="GO:0009055">
    <property type="term" value="F:electron transfer activity"/>
    <property type="evidence" value="ECO:0007669"/>
    <property type="project" value="InterPro"/>
</dbReference>
<keyword evidence="1" id="KW-0813">Transport</keyword>
<keyword evidence="9" id="KW-1185">Reference proteome</keyword>
<dbReference type="GO" id="GO:0046872">
    <property type="term" value="F:metal ion binding"/>
    <property type="evidence" value="ECO:0007669"/>
    <property type="project" value="UniProtKB-KW"/>
</dbReference>
<dbReference type="EMBL" id="WTYF01000004">
    <property type="protein sequence ID" value="MXO50338.1"/>
    <property type="molecule type" value="Genomic_DNA"/>
</dbReference>
<protein>
    <submittedName>
        <fullName evidence="8">C-type cytochrome</fullName>
    </submittedName>
</protein>
<dbReference type="PROSITE" id="PS51007">
    <property type="entry name" value="CYTC"/>
    <property type="match status" value="2"/>
</dbReference>
<keyword evidence="5 6" id="KW-0408">Iron</keyword>
<dbReference type="PROSITE" id="PS51257">
    <property type="entry name" value="PROKAR_LIPOPROTEIN"/>
    <property type="match status" value="1"/>
</dbReference>
<evidence type="ECO:0000256" key="1">
    <source>
        <dbReference type="ARBA" id="ARBA00022448"/>
    </source>
</evidence>
<sequence length="268" mass="29068">MRAPLLLLALLAAGCDGPGVVKRAEEPHFQRLSADTVEHGQRVADIVGCTGCHDRNLQGRDWSDELGTLWTANLTRSVEKHSDEELLGMVLTGRRADRELHGMPSHVFTKMHADDLAAILAFLRSKPPAGDVHPEPIFGPELLAMLEEGTLKSAATEVAEMGAEHSPDLGEEHALGRYIVRATCAECHGIDLRGGATPYPGDVPRPDLRIAASYDRADFEKLMRTGKAAGDREIGLMSTVARGRFSQFTDEELAAVHDYLVALSKTGE</sequence>